<evidence type="ECO:0000313" key="2">
    <source>
        <dbReference type="EnsemblMetazoa" id="ASTEI08885-PA"/>
    </source>
</evidence>
<dbReference type="Gene3D" id="6.10.140.2220">
    <property type="match status" value="1"/>
</dbReference>
<dbReference type="VEuPathDB" id="VectorBase:ASTEI20_038382"/>
<dbReference type="STRING" id="30069.A0A182YK99"/>
<dbReference type="PROSITE" id="PS50304">
    <property type="entry name" value="TUDOR"/>
    <property type="match status" value="1"/>
</dbReference>
<accession>A0A182YK99</accession>
<organism evidence="2 3">
    <name type="scientific">Anopheles stephensi</name>
    <name type="common">Indo-Pakistan malaria mosquito</name>
    <dbReference type="NCBI Taxonomy" id="30069"/>
    <lineage>
        <taxon>Eukaryota</taxon>
        <taxon>Metazoa</taxon>
        <taxon>Ecdysozoa</taxon>
        <taxon>Arthropoda</taxon>
        <taxon>Hexapoda</taxon>
        <taxon>Insecta</taxon>
        <taxon>Pterygota</taxon>
        <taxon>Neoptera</taxon>
        <taxon>Endopterygota</taxon>
        <taxon>Diptera</taxon>
        <taxon>Nematocera</taxon>
        <taxon>Culicoidea</taxon>
        <taxon>Culicidae</taxon>
        <taxon>Anophelinae</taxon>
        <taxon>Anopheles</taxon>
    </lineage>
</organism>
<feature type="region of interest" description="Disordered" evidence="1">
    <location>
        <begin position="211"/>
        <end position="240"/>
    </location>
</feature>
<feature type="region of interest" description="Disordered" evidence="1">
    <location>
        <begin position="500"/>
        <end position="537"/>
    </location>
</feature>
<dbReference type="Pfam" id="PF00567">
    <property type="entry name" value="TUDOR"/>
    <property type="match status" value="2"/>
</dbReference>
<dbReference type="Proteomes" id="UP000076408">
    <property type="component" value="Unassembled WGS sequence"/>
</dbReference>
<sequence length="706" mass="78883">MDGTFFKVIIRDDKWDVRTEAKRFGMLYQLFIDHKKPKEVFIKYKSARDAEKAKRSLAMNENVSRVEEMEKWDIKPKKVPEKKLPDMNGSGLGLTDRNAQHRAPANSSAAGIGGGLIEPIPLMLGMFNACTSCRKGGASFQCFVCGAFYCGEPCQRADWPGHIVQCLPRLVRIHNGYVPNEAHTMPFAPPSMMQTHGTNNNHTKQNVLNKQPEWQQNRPAKEVEKIPSKPTTEPKQNRDRALDNVTPACSVPTNVLKNLALKRHQEASTSKQNIAAATAKPETSTSKIEATTVTKENVSKLTKRAQQKATGPAKRTIQYSTFPPAGECVKISYVADNVLFVYRSGQEANGQPNRYLDLIKRSVECARGVQQFLADAPKPCDVVFAPFDGDHYRAVVKAVDGPMASVFYPDFGNTQTVEWNQMKEIPDREIQYSTCYTHPVMIEGVADFSPLVKQHLEELLEMEDFELVKVDNEKPITTVEMRHVQELYLLSETLKELAKKETEKESGAAAPSAKATDNEKQPSLDPPTSYVPVTGEDFTEHDLPLGEDVQLLVVEASDLNVSNQLSVVLKSDSLEFAKMMNECDQCGNKDPHPYQPTGENEVFLVHFDGCWCRALLAGVGEEALYYLLDLGIIRALEEKPNCRRYPAGLTRKIFVSECIVDNLEALGELAKEENNDSLRGKTLIAKVYQNTDDDGETMHVTIHSIN</sequence>
<reference evidence="2" key="2">
    <citation type="submission" date="2020-05" db="UniProtKB">
        <authorList>
            <consortium name="EnsemblMetazoa"/>
        </authorList>
    </citation>
    <scope>IDENTIFICATION</scope>
    <source>
        <strain evidence="2">Indian</strain>
    </source>
</reference>
<dbReference type="InterPro" id="IPR002999">
    <property type="entry name" value="Tudor"/>
</dbReference>
<keyword evidence="3" id="KW-1185">Reference proteome</keyword>
<dbReference type="VEuPathDB" id="VectorBase:ASTEI08885"/>
<proteinExistence type="predicted"/>
<dbReference type="SUPFAM" id="SSF144232">
    <property type="entry name" value="HIT/MYND zinc finger-like"/>
    <property type="match status" value="1"/>
</dbReference>
<dbReference type="AlphaFoldDB" id="A0A182YK99"/>
<name>A0A182YK99_ANOST</name>
<dbReference type="Gene3D" id="2.30.30.140">
    <property type="match status" value="1"/>
</dbReference>
<dbReference type="OMA" id="THIKMEN"/>
<dbReference type="Pfam" id="PF01753">
    <property type="entry name" value="zf-MYND"/>
    <property type="match status" value="1"/>
</dbReference>
<dbReference type="VEuPathDB" id="VectorBase:ASTE007428"/>
<evidence type="ECO:0000256" key="1">
    <source>
        <dbReference type="SAM" id="MobiDB-lite"/>
    </source>
</evidence>
<dbReference type="SUPFAM" id="SSF63748">
    <property type="entry name" value="Tudor/PWWP/MBT"/>
    <property type="match status" value="1"/>
</dbReference>
<dbReference type="PROSITE" id="PS50865">
    <property type="entry name" value="ZF_MYND_2"/>
    <property type="match status" value="1"/>
</dbReference>
<dbReference type="SMART" id="SM00333">
    <property type="entry name" value="TUDOR"/>
    <property type="match status" value="1"/>
</dbReference>
<reference evidence="3" key="1">
    <citation type="journal article" date="2014" name="Genome Biol.">
        <title>Genome analysis of a major urban malaria vector mosquito, Anopheles stephensi.</title>
        <authorList>
            <person name="Jiang X."/>
            <person name="Peery A."/>
            <person name="Hall A.B."/>
            <person name="Sharma A."/>
            <person name="Chen X.G."/>
            <person name="Waterhouse R.M."/>
            <person name="Komissarov A."/>
            <person name="Riehle M.M."/>
            <person name="Shouche Y."/>
            <person name="Sharakhova M.V."/>
            <person name="Lawson D."/>
            <person name="Pakpour N."/>
            <person name="Arensburger P."/>
            <person name="Davidson V.L."/>
            <person name="Eiglmeier K."/>
            <person name="Emrich S."/>
            <person name="George P."/>
            <person name="Kennedy R.C."/>
            <person name="Mane S.P."/>
            <person name="Maslen G."/>
            <person name="Oringanje C."/>
            <person name="Qi Y."/>
            <person name="Settlage R."/>
            <person name="Tojo M."/>
            <person name="Tubio J.M."/>
            <person name="Unger M.F."/>
            <person name="Wang B."/>
            <person name="Vernick K.D."/>
            <person name="Ribeiro J.M."/>
            <person name="James A.A."/>
            <person name="Michel K."/>
            <person name="Riehle M.A."/>
            <person name="Luckhart S."/>
            <person name="Sharakhov I.V."/>
            <person name="Tu Z."/>
        </authorList>
    </citation>
    <scope>NUCLEOTIDE SEQUENCE [LARGE SCALE GENOMIC DNA]</scope>
    <source>
        <strain evidence="3">Indian</strain>
    </source>
</reference>
<dbReference type="InterPro" id="IPR002893">
    <property type="entry name" value="Znf_MYND"/>
</dbReference>
<dbReference type="EnsemblMetazoa" id="ASTEI08885-RA">
    <property type="protein sequence ID" value="ASTEI08885-PA"/>
    <property type="gene ID" value="ASTEI08885"/>
</dbReference>
<protein>
    <submittedName>
        <fullName evidence="2">Uncharacterized protein</fullName>
    </submittedName>
</protein>
<evidence type="ECO:0000313" key="3">
    <source>
        <dbReference type="Proteomes" id="UP000076408"/>
    </source>
</evidence>